<organism evidence="8">
    <name type="scientific">Bacteroides ovatus</name>
    <dbReference type="NCBI Taxonomy" id="28116"/>
    <lineage>
        <taxon>Bacteria</taxon>
        <taxon>Pseudomonadati</taxon>
        <taxon>Bacteroidota</taxon>
        <taxon>Bacteroidia</taxon>
        <taxon>Bacteroidales</taxon>
        <taxon>Bacteroidaceae</taxon>
        <taxon>Bacteroides</taxon>
    </lineage>
</organism>
<evidence type="ECO:0000313" key="8">
    <source>
        <dbReference type="EMBL" id="VYT49267.1"/>
    </source>
</evidence>
<dbReference type="Pfam" id="PF00574">
    <property type="entry name" value="CLP_protease"/>
    <property type="match status" value="1"/>
</dbReference>
<dbReference type="SUPFAM" id="SSF52096">
    <property type="entry name" value="ClpP/crotonase"/>
    <property type="match status" value="1"/>
</dbReference>
<gene>
    <name evidence="8" type="primary">clpP2</name>
    <name evidence="8" type="ORF">BOLFYP28_00425</name>
</gene>
<protein>
    <recommendedName>
        <fullName evidence="6">ATP-dependent Clp protease proteolytic subunit</fullName>
    </recommendedName>
</protein>
<name>A0A6N2X5Q7_BACOV</name>
<dbReference type="InterPro" id="IPR001907">
    <property type="entry name" value="ClpP"/>
</dbReference>
<evidence type="ECO:0000256" key="1">
    <source>
        <dbReference type="ARBA" id="ARBA00007039"/>
    </source>
</evidence>
<dbReference type="EMBL" id="CACRTD010000061">
    <property type="protein sequence ID" value="VYT49267.1"/>
    <property type="molecule type" value="Genomic_DNA"/>
</dbReference>
<dbReference type="InterPro" id="IPR029045">
    <property type="entry name" value="ClpP/crotonase-like_dom_sf"/>
</dbReference>
<evidence type="ECO:0000256" key="5">
    <source>
        <dbReference type="ARBA" id="ARBA00022825"/>
    </source>
</evidence>
<dbReference type="PANTHER" id="PTHR10381">
    <property type="entry name" value="ATP-DEPENDENT CLP PROTEASE PROTEOLYTIC SUBUNIT"/>
    <property type="match status" value="1"/>
</dbReference>
<dbReference type="AlphaFoldDB" id="A0A6N2X5Q7"/>
<dbReference type="PANTHER" id="PTHR10381:SF70">
    <property type="entry name" value="ATP-DEPENDENT CLP PROTEASE PROTEOLYTIC SUBUNIT"/>
    <property type="match status" value="1"/>
</dbReference>
<accession>A0A6N2X5Q7</accession>
<dbReference type="PRINTS" id="PR00127">
    <property type="entry name" value="CLPPROTEASEP"/>
</dbReference>
<dbReference type="GO" id="GO:0051117">
    <property type="term" value="F:ATPase binding"/>
    <property type="evidence" value="ECO:0007669"/>
    <property type="project" value="TreeGrafter"/>
</dbReference>
<keyword evidence="2" id="KW-0963">Cytoplasm</keyword>
<evidence type="ECO:0000256" key="4">
    <source>
        <dbReference type="ARBA" id="ARBA00022801"/>
    </source>
</evidence>
<comment type="similarity">
    <text evidence="1 6">Belongs to the peptidase S14 family.</text>
</comment>
<keyword evidence="5" id="KW-0720">Serine protease</keyword>
<dbReference type="GO" id="GO:0004176">
    <property type="term" value="F:ATP-dependent peptidase activity"/>
    <property type="evidence" value="ECO:0007669"/>
    <property type="project" value="InterPro"/>
</dbReference>
<dbReference type="CDD" id="cd07016">
    <property type="entry name" value="S14_ClpP_1"/>
    <property type="match status" value="1"/>
</dbReference>
<dbReference type="GO" id="GO:0009368">
    <property type="term" value="C:endopeptidase Clp complex"/>
    <property type="evidence" value="ECO:0007669"/>
    <property type="project" value="TreeGrafter"/>
</dbReference>
<evidence type="ECO:0000256" key="2">
    <source>
        <dbReference type="ARBA" id="ARBA00022490"/>
    </source>
</evidence>
<dbReference type="NCBIfam" id="NF045542">
    <property type="entry name" value="Clp_rel_HeadMat"/>
    <property type="match status" value="1"/>
</dbReference>
<feature type="region of interest" description="Disordered" evidence="7">
    <location>
        <begin position="379"/>
        <end position="402"/>
    </location>
</feature>
<keyword evidence="4 8" id="KW-0378">Hydrolase</keyword>
<evidence type="ECO:0000256" key="3">
    <source>
        <dbReference type="ARBA" id="ARBA00022670"/>
    </source>
</evidence>
<dbReference type="GO" id="GO:0006515">
    <property type="term" value="P:protein quality control for misfolded or incompletely synthesized proteins"/>
    <property type="evidence" value="ECO:0007669"/>
    <property type="project" value="TreeGrafter"/>
</dbReference>
<dbReference type="Gene3D" id="3.90.226.10">
    <property type="entry name" value="2-enoyl-CoA Hydratase, Chain A, domain 1"/>
    <property type="match status" value="1"/>
</dbReference>
<reference evidence="8" key="1">
    <citation type="submission" date="2019-11" db="EMBL/GenBank/DDBJ databases">
        <authorList>
            <person name="Feng L."/>
        </authorList>
    </citation>
    <scope>NUCLEOTIDE SEQUENCE</scope>
    <source>
        <strain evidence="8">BovatusLFYP28</strain>
    </source>
</reference>
<dbReference type="GO" id="GO:0004252">
    <property type="term" value="F:serine-type endopeptidase activity"/>
    <property type="evidence" value="ECO:0007669"/>
    <property type="project" value="InterPro"/>
</dbReference>
<evidence type="ECO:0000256" key="7">
    <source>
        <dbReference type="SAM" id="MobiDB-lite"/>
    </source>
</evidence>
<keyword evidence="3 8" id="KW-0645">Protease</keyword>
<proteinExistence type="inferred from homology"/>
<evidence type="ECO:0000256" key="6">
    <source>
        <dbReference type="RuleBase" id="RU003567"/>
    </source>
</evidence>
<dbReference type="InterPro" id="IPR023562">
    <property type="entry name" value="ClpP/TepA"/>
</dbReference>
<sequence>MHEKAGFVKARTHDDGVQRYDNARKCYDADAVSCCHGNVLFSHHRKAGKTAGKCMTMSRFFNITTSDDGTSTIFLYGDIGDYTEVQSGRIAQELMEAERVSRRIHVRINSNGGEVYSGIAIFNALRHSQADIRIYVDGIAASMASVIALCGKPVEMSKYARLMLHSVSGGCYGNKQDLQRCMEEIESLEGSLSEIYAERLGMSKEEVKQTYFDGEDHWLTAKEALDLGFIDDIYDADPVPADSTPAQIYTLFNNRLVEPQKNREDMNLEDVKKRPRFKDCASDADVFRLMDQLEEEAGKVPILTKENTDLKAKVKTYEDKAEAEDLAARKQLLDAAEQDGRIDATTRPIYENLLANDRENGEKALAQLPVKRRVMEDLHLEPNGEESPWNRRMREIKDKRKK</sequence>